<protein>
    <submittedName>
        <fullName evidence="4">Hotdog fold thioesterase</fullName>
    </submittedName>
</protein>
<dbReference type="InterPro" id="IPR029069">
    <property type="entry name" value="HotDog_dom_sf"/>
</dbReference>
<evidence type="ECO:0000256" key="1">
    <source>
        <dbReference type="ARBA" id="ARBA00008324"/>
    </source>
</evidence>
<dbReference type="Gene3D" id="3.10.129.10">
    <property type="entry name" value="Hotdog Thioesterase"/>
    <property type="match status" value="1"/>
</dbReference>
<dbReference type="InterPro" id="IPR006683">
    <property type="entry name" value="Thioestr_dom"/>
</dbReference>
<reference evidence="4 5" key="1">
    <citation type="submission" date="2023-06" db="EMBL/GenBank/DDBJ databases">
        <title>Five Gram-positive bacteria isolated from mangrove sediments in Shenzhen, Guangdong, China.</title>
        <authorList>
            <person name="Yu S."/>
            <person name="Zheng W."/>
            <person name="Huang Y."/>
        </authorList>
    </citation>
    <scope>NUCLEOTIDE SEQUENCE [LARGE SCALE GENOMIC DNA]</scope>
    <source>
        <strain evidence="4 5">SaN35-3</strain>
    </source>
</reference>
<proteinExistence type="inferred from homology"/>
<feature type="domain" description="Thioesterase" evidence="3">
    <location>
        <begin position="38"/>
        <end position="116"/>
    </location>
</feature>
<dbReference type="PANTHER" id="PTHR43240:SF5">
    <property type="entry name" value="1,4-DIHYDROXY-2-NAPHTHOYL-COA THIOESTERASE 1"/>
    <property type="match status" value="1"/>
</dbReference>
<keyword evidence="2" id="KW-0378">Hydrolase</keyword>
<accession>A0ABY9JVE0</accession>
<evidence type="ECO:0000313" key="4">
    <source>
        <dbReference type="EMBL" id="WLR42764.1"/>
    </source>
</evidence>
<name>A0ABY9JVE0_9BACI</name>
<comment type="similarity">
    <text evidence="1">Belongs to the thioesterase PaaI family.</text>
</comment>
<evidence type="ECO:0000256" key="2">
    <source>
        <dbReference type="ARBA" id="ARBA00022801"/>
    </source>
</evidence>
<sequence>MLDLNNTLLSALGIEMITIEKDYVKATMPVDERTVQPFGILHGGASVALAESVASIGAFANIDPEKQICVGLEINANHIKSAREGFVTAIGKPIHSGKTTMVWEIKIHDEKENLICISRCTIAIVDKKG</sequence>
<keyword evidence="5" id="KW-1185">Reference proteome</keyword>
<dbReference type="SUPFAM" id="SSF54637">
    <property type="entry name" value="Thioesterase/thiol ester dehydrase-isomerase"/>
    <property type="match status" value="1"/>
</dbReference>
<dbReference type="Proteomes" id="UP001197974">
    <property type="component" value="Chromosome"/>
</dbReference>
<evidence type="ECO:0000259" key="3">
    <source>
        <dbReference type="Pfam" id="PF03061"/>
    </source>
</evidence>
<organism evidence="4 5">
    <name type="scientific">Bacillus carboniphilus</name>
    <dbReference type="NCBI Taxonomy" id="86663"/>
    <lineage>
        <taxon>Bacteria</taxon>
        <taxon>Bacillati</taxon>
        <taxon>Bacillota</taxon>
        <taxon>Bacilli</taxon>
        <taxon>Bacillales</taxon>
        <taxon>Bacillaceae</taxon>
        <taxon>Bacillus</taxon>
    </lineage>
</organism>
<dbReference type="PANTHER" id="PTHR43240">
    <property type="entry name" value="1,4-DIHYDROXY-2-NAPHTHOYL-COA THIOESTERASE 1"/>
    <property type="match status" value="1"/>
</dbReference>
<dbReference type="Pfam" id="PF03061">
    <property type="entry name" value="4HBT"/>
    <property type="match status" value="1"/>
</dbReference>
<dbReference type="CDD" id="cd03443">
    <property type="entry name" value="PaaI_thioesterase"/>
    <property type="match status" value="1"/>
</dbReference>
<dbReference type="InterPro" id="IPR003736">
    <property type="entry name" value="PAAI_dom"/>
</dbReference>
<dbReference type="NCBIfam" id="TIGR00369">
    <property type="entry name" value="unchar_dom_1"/>
    <property type="match status" value="1"/>
</dbReference>
<dbReference type="EMBL" id="CP129013">
    <property type="protein sequence ID" value="WLR42764.1"/>
    <property type="molecule type" value="Genomic_DNA"/>
</dbReference>
<evidence type="ECO:0000313" key="5">
    <source>
        <dbReference type="Proteomes" id="UP001197974"/>
    </source>
</evidence>
<gene>
    <name evidence="4" type="ORF">LC087_00505</name>
</gene>
<dbReference type="RefSeq" id="WP_226539503.1">
    <property type="nucleotide sequence ID" value="NZ_CP129013.1"/>
</dbReference>